<keyword evidence="3" id="KW-1185">Reference proteome</keyword>
<keyword evidence="1" id="KW-0812">Transmembrane</keyword>
<organism evidence="2 3">
    <name type="scientific">Streptomyces katrae</name>
    <dbReference type="NCBI Taxonomy" id="68223"/>
    <lineage>
        <taxon>Bacteria</taxon>
        <taxon>Bacillati</taxon>
        <taxon>Actinomycetota</taxon>
        <taxon>Actinomycetes</taxon>
        <taxon>Kitasatosporales</taxon>
        <taxon>Streptomycetaceae</taxon>
        <taxon>Streptomyces</taxon>
    </lineage>
</organism>
<dbReference type="EMBL" id="JASITI010000043">
    <property type="protein sequence ID" value="MDK9499382.1"/>
    <property type="molecule type" value="Genomic_DNA"/>
</dbReference>
<proteinExistence type="predicted"/>
<keyword evidence="1" id="KW-1133">Transmembrane helix</keyword>
<evidence type="ECO:0000313" key="2">
    <source>
        <dbReference type="EMBL" id="MDK9499382.1"/>
    </source>
</evidence>
<name>A0ABT7H0F8_9ACTN</name>
<feature type="transmembrane region" description="Helical" evidence="1">
    <location>
        <begin position="15"/>
        <end position="32"/>
    </location>
</feature>
<evidence type="ECO:0000256" key="1">
    <source>
        <dbReference type="SAM" id="Phobius"/>
    </source>
</evidence>
<evidence type="ECO:0000313" key="3">
    <source>
        <dbReference type="Proteomes" id="UP001223390"/>
    </source>
</evidence>
<dbReference type="Proteomes" id="UP001223390">
    <property type="component" value="Unassembled WGS sequence"/>
</dbReference>
<accession>A0ABT7H0F8</accession>
<gene>
    <name evidence="2" type="ORF">QEZ40_004803</name>
</gene>
<protein>
    <submittedName>
        <fullName evidence="2">Uncharacterized protein</fullName>
    </submittedName>
</protein>
<reference evidence="2 3" key="1">
    <citation type="submission" date="2023-05" db="EMBL/GenBank/DDBJ databases">
        <title>Sequencing and Assembly of Streptomyces sp. NP73.</title>
        <authorList>
            <person name="Konwar A.N."/>
            <person name="Saikia K."/>
            <person name="Thakur D."/>
        </authorList>
    </citation>
    <scope>NUCLEOTIDE SEQUENCE [LARGE SCALE GENOMIC DNA]</scope>
    <source>
        <strain evidence="2 3">NP73</strain>
    </source>
</reference>
<keyword evidence="1" id="KW-0472">Membrane</keyword>
<sequence>MSVVQELLLAAVPEAVGGVVAAVVVGVGVRVWRRVGGKGQARE</sequence>
<dbReference type="RefSeq" id="WP_285345278.1">
    <property type="nucleotide sequence ID" value="NZ_JASITI010000043.1"/>
</dbReference>
<comment type="caution">
    <text evidence="2">The sequence shown here is derived from an EMBL/GenBank/DDBJ whole genome shotgun (WGS) entry which is preliminary data.</text>
</comment>